<accession>A0A1D1W1G7</accession>
<name>A0A1D1W1G7_RAMVA</name>
<dbReference type="EMBL" id="BDGG01000012">
    <property type="protein sequence ID" value="GAV05184.1"/>
    <property type="molecule type" value="Genomic_DNA"/>
</dbReference>
<protein>
    <submittedName>
        <fullName evidence="2">Uncharacterized protein</fullName>
    </submittedName>
</protein>
<comment type="caution">
    <text evidence="2">The sequence shown here is derived from an EMBL/GenBank/DDBJ whole genome shotgun (WGS) entry which is preliminary data.</text>
</comment>
<feature type="compositionally biased region" description="Polar residues" evidence="1">
    <location>
        <begin position="83"/>
        <end position="94"/>
    </location>
</feature>
<evidence type="ECO:0000313" key="2">
    <source>
        <dbReference type="EMBL" id="GAV05184.1"/>
    </source>
</evidence>
<evidence type="ECO:0000313" key="3">
    <source>
        <dbReference type="Proteomes" id="UP000186922"/>
    </source>
</evidence>
<feature type="compositionally biased region" description="Low complexity" evidence="1">
    <location>
        <begin position="58"/>
        <end position="72"/>
    </location>
</feature>
<keyword evidence="3" id="KW-1185">Reference proteome</keyword>
<feature type="region of interest" description="Disordered" evidence="1">
    <location>
        <begin position="57"/>
        <end position="94"/>
    </location>
</feature>
<evidence type="ECO:0000256" key="1">
    <source>
        <dbReference type="SAM" id="MobiDB-lite"/>
    </source>
</evidence>
<dbReference type="Proteomes" id="UP000186922">
    <property type="component" value="Unassembled WGS sequence"/>
</dbReference>
<organism evidence="2 3">
    <name type="scientific">Ramazzottius varieornatus</name>
    <name type="common">Water bear</name>
    <name type="synonym">Tardigrade</name>
    <dbReference type="NCBI Taxonomy" id="947166"/>
    <lineage>
        <taxon>Eukaryota</taxon>
        <taxon>Metazoa</taxon>
        <taxon>Ecdysozoa</taxon>
        <taxon>Tardigrada</taxon>
        <taxon>Eutardigrada</taxon>
        <taxon>Parachela</taxon>
        <taxon>Hypsibioidea</taxon>
        <taxon>Ramazzottiidae</taxon>
        <taxon>Ramazzottius</taxon>
    </lineage>
</organism>
<sequence>MRALRLGGVSVAVKDMLRRAGFLKITGNFGPQATAARRTKRLLSKIGEKFGVITSIHSSGSSSSSLKLGFGSEIRKRPKAKQTRNGSRTIVQYA</sequence>
<reference evidence="2 3" key="1">
    <citation type="journal article" date="2016" name="Nat. Commun.">
        <title>Extremotolerant tardigrade genome and improved radiotolerance of human cultured cells by tardigrade-unique protein.</title>
        <authorList>
            <person name="Hashimoto T."/>
            <person name="Horikawa D.D."/>
            <person name="Saito Y."/>
            <person name="Kuwahara H."/>
            <person name="Kozuka-Hata H."/>
            <person name="Shin-I T."/>
            <person name="Minakuchi Y."/>
            <person name="Ohishi K."/>
            <person name="Motoyama A."/>
            <person name="Aizu T."/>
            <person name="Enomoto A."/>
            <person name="Kondo K."/>
            <person name="Tanaka S."/>
            <person name="Hara Y."/>
            <person name="Koshikawa S."/>
            <person name="Sagara H."/>
            <person name="Miura T."/>
            <person name="Yokobori S."/>
            <person name="Miyagawa K."/>
            <person name="Suzuki Y."/>
            <person name="Kubo T."/>
            <person name="Oyama M."/>
            <person name="Kohara Y."/>
            <person name="Fujiyama A."/>
            <person name="Arakawa K."/>
            <person name="Katayama T."/>
            <person name="Toyoda A."/>
            <person name="Kunieda T."/>
        </authorList>
    </citation>
    <scope>NUCLEOTIDE SEQUENCE [LARGE SCALE GENOMIC DNA]</scope>
    <source>
        <strain evidence="2 3">YOKOZUNA-1</strain>
    </source>
</reference>
<proteinExistence type="predicted"/>
<gene>
    <name evidence="2" type="primary">RvY_15354-1</name>
    <name evidence="2" type="synonym">RvY_15354.1</name>
    <name evidence="2" type="ORF">RvY_15354</name>
</gene>
<dbReference type="AlphaFoldDB" id="A0A1D1W1G7"/>